<organism evidence="2 3">
    <name type="scientific">Phytophthora fragariaefolia</name>
    <dbReference type="NCBI Taxonomy" id="1490495"/>
    <lineage>
        <taxon>Eukaryota</taxon>
        <taxon>Sar</taxon>
        <taxon>Stramenopiles</taxon>
        <taxon>Oomycota</taxon>
        <taxon>Peronosporomycetes</taxon>
        <taxon>Peronosporales</taxon>
        <taxon>Peronosporaceae</taxon>
        <taxon>Phytophthora</taxon>
    </lineage>
</organism>
<name>A0A9W6XKP9_9STRA</name>
<keyword evidence="3" id="KW-1185">Reference proteome</keyword>
<evidence type="ECO:0000313" key="2">
    <source>
        <dbReference type="EMBL" id="GMF40612.1"/>
    </source>
</evidence>
<comment type="caution">
    <text evidence="2">The sequence shown here is derived from an EMBL/GenBank/DDBJ whole genome shotgun (WGS) entry which is preliminary data.</text>
</comment>
<evidence type="ECO:0000313" key="3">
    <source>
        <dbReference type="Proteomes" id="UP001165121"/>
    </source>
</evidence>
<feature type="region of interest" description="Disordered" evidence="1">
    <location>
        <begin position="76"/>
        <end position="109"/>
    </location>
</feature>
<dbReference type="AlphaFoldDB" id="A0A9W6XKP9"/>
<sequence>MVKETTSPSGLSQATAAHSIQFDDEATRSHGYSGDDEGGDEKAKAEFGDVEELSLQVSQMRRPLPVGRNLAAELEADANDDDDDKRGVAPGDLPPLIPRATRNADTPSANSVLARLGEEMRSESEWMMMFAPVAMTQAKWPMLGPELTQPGNSTGINQLVEDTVLLLKAMGFRCNSRPNNLILGDWWLSRAGVELLKWKRRLRLAFGLERHTPEMKKGKKEVFRATKGTPYYEDSHMQTPKTLKGRSARYAEFYDAADEAELGGDDSDEGRNYRDSAEASAKDVIRRISVDESESDRGYYLEVRSHASLDKIAEFEGKRYRFDDSLQWLKRLIYEMKGTRMPQVWRGG</sequence>
<proteinExistence type="predicted"/>
<feature type="region of interest" description="Disordered" evidence="1">
    <location>
        <begin position="1"/>
        <end position="59"/>
    </location>
</feature>
<feature type="compositionally biased region" description="Polar residues" evidence="1">
    <location>
        <begin position="1"/>
        <end position="18"/>
    </location>
</feature>
<dbReference type="EMBL" id="BSXT01001261">
    <property type="protein sequence ID" value="GMF40612.1"/>
    <property type="molecule type" value="Genomic_DNA"/>
</dbReference>
<dbReference type="Proteomes" id="UP001165121">
    <property type="component" value="Unassembled WGS sequence"/>
</dbReference>
<reference evidence="2" key="1">
    <citation type="submission" date="2023-04" db="EMBL/GenBank/DDBJ databases">
        <title>Phytophthora fragariaefolia NBRC 109709.</title>
        <authorList>
            <person name="Ichikawa N."/>
            <person name="Sato H."/>
            <person name="Tonouchi N."/>
        </authorList>
    </citation>
    <scope>NUCLEOTIDE SEQUENCE</scope>
    <source>
        <strain evidence="2">NBRC 109709</strain>
    </source>
</reference>
<protein>
    <submittedName>
        <fullName evidence="2">Unnamed protein product</fullName>
    </submittedName>
</protein>
<gene>
    <name evidence="2" type="ORF">Pfra01_001252200</name>
</gene>
<evidence type="ECO:0000256" key="1">
    <source>
        <dbReference type="SAM" id="MobiDB-lite"/>
    </source>
</evidence>
<accession>A0A9W6XKP9</accession>